<sequence length="1006" mass="109872">MRVRGNFTRLSLLIFVSRWGVEFGGECRCVEREVWWRRVGGGIRFLEILFERALGGYLEAYAVCSYMHAFPTNQIMPSWWGKSSSKEVKKKSNKETFIDTLHRKFKIPSDDKGSIKSTGSRRRNADVVSERDSRSRAQSRSPSPSTQVSRCQSFAERPHAQPLPLPGIHSTFGRTASGISLSRPGTEKCRKVNLPLPKPDRGLQRPEGADVDGDLATASVSSGSSIDSDDPVDSRILSPRGNDYENVIKTAANSPTSVMHKDPSPVITRKNSKETLKPAMLFNNQSRSSSPKRGLNPYPSNLQIPLHNTFGLGSAPDSSMSSPSRSPMRVVCPEQIAGCGFWASKPYPDVGLLGSGQCSSPGSGHNSGHNSMGGDLSGQLFWQHSRGSPECSPIPSPRMTSPGPSSRIQSGAVTPLHPRAGGPESPTTWADEGKQQSHRLPLPPITISNSPFSPTNSAATTSPSLPRSPGRAENPTSPGSRWKKGKLLGRGTFGHVYVGFNSESGEMCAMKEVTLFSDDAKSKESAKQLMQEISLLSRLRHQNIVQYYGSETVDDKLYIYLEYVSGGSIHKLLQEYGQLGELAIRSYTQQILSGLAYLHAKNTVHRDIKGANILVDPNGRVKLADFGMAKHITGQSCPLSFKGSPYWMAPEVIKNSNGCNLAVDIWSLGSTVIEMATTKPPWSQYEGVAAMFKIGNSKDLPSIPEHLSDEGKDFVRQCLKRDPQHRPTASQLLEHPFVKNAAPLARPISGPEHLEVTPSVPNGIRSTGMSHARNLSSLDMEGLALHQHRVGRTYQQSSDNNMLRNISCPVSPIGSPLLQSRSTQQINGRTSPSPISSPRTTSGSSTPLTGGSGALPFHHLKQSAYPHEGFSSMPRSPNGPYTNGSSYHEPNTDIFRPQSHAFRELMAAESDILGKHFGRSTHGELYDGQSVLADRVSQQLLRDHVKSNPSLDLSPTSPSLCRASGPTQMWYAWNKLDHMKLWWLKKCAVWLSSPSLQYGEVASSDA</sequence>
<dbReference type="SMART" id="SM00220">
    <property type="entry name" value="S_TKc"/>
    <property type="match status" value="1"/>
</dbReference>
<dbReference type="AlphaFoldDB" id="A0AAV7DXM6"/>
<organism evidence="13 14">
    <name type="scientific">Aristolochia fimbriata</name>
    <name type="common">White veined hardy Dutchman's pipe vine</name>
    <dbReference type="NCBI Taxonomy" id="158543"/>
    <lineage>
        <taxon>Eukaryota</taxon>
        <taxon>Viridiplantae</taxon>
        <taxon>Streptophyta</taxon>
        <taxon>Embryophyta</taxon>
        <taxon>Tracheophyta</taxon>
        <taxon>Spermatophyta</taxon>
        <taxon>Magnoliopsida</taxon>
        <taxon>Magnoliidae</taxon>
        <taxon>Piperales</taxon>
        <taxon>Aristolochiaceae</taxon>
        <taxon>Aristolochia</taxon>
    </lineage>
</organism>
<name>A0AAV7DXM6_ARIFI</name>
<dbReference type="Pfam" id="PF00069">
    <property type="entry name" value="Pkinase"/>
    <property type="match status" value="1"/>
</dbReference>
<evidence type="ECO:0000256" key="9">
    <source>
        <dbReference type="PROSITE-ProRule" id="PRU10141"/>
    </source>
</evidence>
<dbReference type="InterPro" id="IPR011009">
    <property type="entry name" value="Kinase-like_dom_sf"/>
</dbReference>
<feature type="binding site" evidence="9">
    <location>
        <position position="511"/>
    </location>
    <ligand>
        <name>ATP</name>
        <dbReference type="ChEBI" id="CHEBI:30616"/>
    </ligand>
</feature>
<dbReference type="Proteomes" id="UP000825729">
    <property type="component" value="Unassembled WGS sequence"/>
</dbReference>
<feature type="compositionally biased region" description="Polar residues" evidence="10">
    <location>
        <begin position="873"/>
        <end position="889"/>
    </location>
</feature>
<dbReference type="InterPro" id="IPR000719">
    <property type="entry name" value="Prot_kinase_dom"/>
</dbReference>
<evidence type="ECO:0000313" key="14">
    <source>
        <dbReference type="Proteomes" id="UP000825729"/>
    </source>
</evidence>
<keyword evidence="11" id="KW-0732">Signal</keyword>
<feature type="region of interest" description="Disordered" evidence="10">
    <location>
        <begin position="109"/>
        <end position="244"/>
    </location>
</feature>
<evidence type="ECO:0000259" key="12">
    <source>
        <dbReference type="PROSITE" id="PS50011"/>
    </source>
</evidence>
<dbReference type="PROSITE" id="PS50011">
    <property type="entry name" value="PROTEIN_KINASE_DOM"/>
    <property type="match status" value="1"/>
</dbReference>
<feature type="chain" id="PRO_5043775963" description="mitogen-activated protein kinase kinase kinase" evidence="11">
    <location>
        <begin position="25"/>
        <end position="1006"/>
    </location>
</feature>
<evidence type="ECO:0000256" key="7">
    <source>
        <dbReference type="ARBA" id="ARBA00047559"/>
    </source>
</evidence>
<dbReference type="EC" id="2.7.11.25" evidence="2"/>
<dbReference type="Gene3D" id="1.10.510.10">
    <property type="entry name" value="Transferase(Phosphotransferase) domain 1"/>
    <property type="match status" value="1"/>
</dbReference>
<feature type="compositionally biased region" description="Low complexity" evidence="10">
    <location>
        <begin position="359"/>
        <end position="374"/>
    </location>
</feature>
<evidence type="ECO:0000313" key="13">
    <source>
        <dbReference type="EMBL" id="KAG9441322.1"/>
    </source>
</evidence>
<dbReference type="FunFam" id="1.10.510.10:FF:000186">
    <property type="entry name" value="Mitogen-activated protein kinase kinase kinase"/>
    <property type="match status" value="1"/>
</dbReference>
<proteinExistence type="inferred from homology"/>
<comment type="catalytic activity">
    <reaction evidence="7">
        <text>L-threonyl-[protein] + ATP = O-phospho-L-threonyl-[protein] + ADP + H(+)</text>
        <dbReference type="Rhea" id="RHEA:46608"/>
        <dbReference type="Rhea" id="RHEA-COMP:11060"/>
        <dbReference type="Rhea" id="RHEA-COMP:11605"/>
        <dbReference type="ChEBI" id="CHEBI:15378"/>
        <dbReference type="ChEBI" id="CHEBI:30013"/>
        <dbReference type="ChEBI" id="CHEBI:30616"/>
        <dbReference type="ChEBI" id="CHEBI:61977"/>
        <dbReference type="ChEBI" id="CHEBI:456216"/>
        <dbReference type="EC" id="2.7.11.25"/>
    </reaction>
</comment>
<feature type="compositionally biased region" description="Polar residues" evidence="10">
    <location>
        <begin position="398"/>
        <end position="412"/>
    </location>
</feature>
<keyword evidence="5" id="KW-0418">Kinase</keyword>
<keyword evidence="4 9" id="KW-0547">Nucleotide-binding</keyword>
<comment type="similarity">
    <text evidence="1">Belongs to the protein kinase superfamily. STE Ser/Thr protein kinase family. MAP kinase kinase kinase subfamily.</text>
</comment>
<feature type="compositionally biased region" description="Basic and acidic residues" evidence="10">
    <location>
        <begin position="198"/>
        <end position="208"/>
    </location>
</feature>
<dbReference type="PROSITE" id="PS00107">
    <property type="entry name" value="PROTEIN_KINASE_ATP"/>
    <property type="match status" value="1"/>
</dbReference>
<evidence type="ECO:0000256" key="2">
    <source>
        <dbReference type="ARBA" id="ARBA00012406"/>
    </source>
</evidence>
<evidence type="ECO:0000256" key="10">
    <source>
        <dbReference type="SAM" id="MobiDB-lite"/>
    </source>
</evidence>
<comment type="caution">
    <text evidence="13">The sequence shown here is derived from an EMBL/GenBank/DDBJ whole genome shotgun (WGS) entry which is preliminary data.</text>
</comment>
<feature type="compositionally biased region" description="Low complexity" evidence="10">
    <location>
        <begin position="450"/>
        <end position="464"/>
    </location>
</feature>
<feature type="compositionally biased region" description="Basic and acidic residues" evidence="10">
    <location>
        <begin position="123"/>
        <end position="135"/>
    </location>
</feature>
<feature type="signal peptide" evidence="11">
    <location>
        <begin position="1"/>
        <end position="24"/>
    </location>
</feature>
<dbReference type="InterPro" id="IPR050538">
    <property type="entry name" value="MAP_kinase_kinase_kinase"/>
</dbReference>
<evidence type="ECO:0000256" key="4">
    <source>
        <dbReference type="ARBA" id="ARBA00022741"/>
    </source>
</evidence>
<evidence type="ECO:0000256" key="11">
    <source>
        <dbReference type="SAM" id="SignalP"/>
    </source>
</evidence>
<dbReference type="InterPro" id="IPR017441">
    <property type="entry name" value="Protein_kinase_ATP_BS"/>
</dbReference>
<dbReference type="PANTHER" id="PTHR48016">
    <property type="entry name" value="MAP KINASE KINASE KINASE SSK2-RELATED-RELATED"/>
    <property type="match status" value="1"/>
</dbReference>
<reference evidence="13 14" key="1">
    <citation type="submission" date="2021-07" db="EMBL/GenBank/DDBJ databases">
        <title>The Aristolochia fimbriata genome: insights into angiosperm evolution, floral development and chemical biosynthesis.</title>
        <authorList>
            <person name="Jiao Y."/>
        </authorList>
    </citation>
    <scope>NUCLEOTIDE SEQUENCE [LARGE SCALE GENOMIC DNA]</scope>
    <source>
        <strain evidence="13">IBCAS-2021</strain>
        <tissue evidence="13">Leaf</tissue>
    </source>
</reference>
<accession>A0AAV7DXM6</accession>
<feature type="compositionally biased region" description="Low complexity" evidence="10">
    <location>
        <begin position="136"/>
        <end position="145"/>
    </location>
</feature>
<keyword evidence="14" id="KW-1185">Reference proteome</keyword>
<dbReference type="EMBL" id="JAINDJ010000007">
    <property type="protein sequence ID" value="KAG9441322.1"/>
    <property type="molecule type" value="Genomic_DNA"/>
</dbReference>
<protein>
    <recommendedName>
        <fullName evidence="2">mitogen-activated protein kinase kinase kinase</fullName>
        <ecNumber evidence="2">2.7.11.25</ecNumber>
    </recommendedName>
</protein>
<feature type="domain" description="Protein kinase" evidence="12">
    <location>
        <begin position="482"/>
        <end position="738"/>
    </location>
</feature>
<feature type="region of interest" description="Disordered" evidence="10">
    <location>
        <begin position="814"/>
        <end position="892"/>
    </location>
</feature>
<feature type="compositionally biased region" description="Low complexity" evidence="10">
    <location>
        <begin position="828"/>
        <end position="849"/>
    </location>
</feature>
<dbReference type="SUPFAM" id="SSF56112">
    <property type="entry name" value="Protein kinase-like (PK-like)"/>
    <property type="match status" value="1"/>
</dbReference>
<evidence type="ECO:0000256" key="5">
    <source>
        <dbReference type="ARBA" id="ARBA00022777"/>
    </source>
</evidence>
<keyword evidence="6 9" id="KW-0067">ATP-binding</keyword>
<keyword evidence="3" id="KW-0808">Transferase</keyword>
<comment type="catalytic activity">
    <reaction evidence="8">
        <text>L-seryl-[protein] + ATP = O-phospho-L-seryl-[protein] + ADP + H(+)</text>
        <dbReference type="Rhea" id="RHEA:17989"/>
        <dbReference type="Rhea" id="RHEA-COMP:9863"/>
        <dbReference type="Rhea" id="RHEA-COMP:11604"/>
        <dbReference type="ChEBI" id="CHEBI:15378"/>
        <dbReference type="ChEBI" id="CHEBI:29999"/>
        <dbReference type="ChEBI" id="CHEBI:30616"/>
        <dbReference type="ChEBI" id="CHEBI:83421"/>
        <dbReference type="ChEBI" id="CHEBI:456216"/>
        <dbReference type="EC" id="2.7.11.25"/>
    </reaction>
</comment>
<feature type="region of interest" description="Disordered" evidence="10">
    <location>
        <begin position="357"/>
        <end position="486"/>
    </location>
</feature>
<evidence type="ECO:0000256" key="8">
    <source>
        <dbReference type="ARBA" id="ARBA00048329"/>
    </source>
</evidence>
<gene>
    <name evidence="13" type="ORF">H6P81_017176</name>
</gene>
<dbReference type="CDD" id="cd06632">
    <property type="entry name" value="STKc_MEKK1_plant"/>
    <property type="match status" value="1"/>
</dbReference>
<dbReference type="PANTHER" id="PTHR48016:SF17">
    <property type="entry name" value="MITOGEN-ACTIVATED PROTEIN KINASE KINASE KINASE YODA"/>
    <property type="match status" value="1"/>
</dbReference>
<dbReference type="GO" id="GO:0004709">
    <property type="term" value="F:MAP kinase kinase kinase activity"/>
    <property type="evidence" value="ECO:0007669"/>
    <property type="project" value="UniProtKB-EC"/>
</dbReference>
<feature type="compositionally biased region" description="Polar residues" evidence="10">
    <location>
        <begin position="817"/>
        <end position="827"/>
    </location>
</feature>
<dbReference type="GO" id="GO:0005524">
    <property type="term" value="F:ATP binding"/>
    <property type="evidence" value="ECO:0007669"/>
    <property type="project" value="UniProtKB-UniRule"/>
</dbReference>
<evidence type="ECO:0000256" key="3">
    <source>
        <dbReference type="ARBA" id="ARBA00022679"/>
    </source>
</evidence>
<dbReference type="GO" id="GO:0005737">
    <property type="term" value="C:cytoplasm"/>
    <property type="evidence" value="ECO:0007669"/>
    <property type="project" value="TreeGrafter"/>
</dbReference>
<evidence type="ECO:0000256" key="1">
    <source>
        <dbReference type="ARBA" id="ARBA00006529"/>
    </source>
</evidence>
<evidence type="ECO:0000256" key="6">
    <source>
        <dbReference type="ARBA" id="ARBA00022840"/>
    </source>
</evidence>